<name>A0A9P5XPR4_9AGAR</name>
<proteinExistence type="predicted"/>
<gene>
    <name evidence="3" type="ORF">P691DRAFT_656001</name>
</gene>
<dbReference type="InterPro" id="IPR003347">
    <property type="entry name" value="JmjC_dom"/>
</dbReference>
<feature type="region of interest" description="Disordered" evidence="1">
    <location>
        <begin position="632"/>
        <end position="670"/>
    </location>
</feature>
<dbReference type="Proteomes" id="UP000807342">
    <property type="component" value="Unassembled WGS sequence"/>
</dbReference>
<dbReference type="AlphaFoldDB" id="A0A9P5XPR4"/>
<sequence>MQPISARGWTFDELLGKGERFKPATRVSCTSQGLNTRIHEYEDLGVPLVIENWHQESHWPEDIFNMDFCRQHFRDGKKKISARNVHTRLDQVMAFEDFVEKARAVPPFTEPNETERWYGKDVECPRQWEDWLRNECVLPNKLLPEGSSDILACRPRKNGRPDVETLMCYFGIADTYTPCHKDLCASSGQNLMCYTEKGGSSFWFMTKSSDCGKVTSYFHKLKHELDHETHVLSLSELANAPFDIYIVEQKLGDLVLVPPRSCHQVINFGGMTIKMSWSRMTLNGLTVALYHELPLYRRVCRPEIYQIKSTIYHTLRHYTQNLKNTAAQEVTSIQKSVLTNTLGTILRLYDHILIEEYSPYGESLISNTDSGRRGSSSRTRDITPSSDTESIQLAEDFHACDFCGADIFQSYFQCIGKASSRDGVEGYIVCPGCYVEGRTCACQEMAQMQRQSFDVLLAARWEALEVLKDTGHSMRPFKGFESPRDQKSYFSRTSGSSVFHAAMLLHQIRVNQVCKDIRLSRSCRMAGDSHPVPADWALNCKKCHAAKCFPHLLEGFRMHSMRALLLQEQDTSHILYHSRHIERFSEYDDSKEALLVAQEEGEVYPDFNVHMVYQSLTFQICQPVNNTHASLGWYDRLPPKPKNKRSTEADTERSDTPHSSTSGSQRSVKNHAYVELKPRAVGSNQLSSSPLSSASDELIFVGFLLMLSYIPETVFLGGQVPTQGRFTFSPSVDNDRKPDCNTGEKQGVYIGPSPTLGQEATRLSPRSQS</sequence>
<reference evidence="3" key="1">
    <citation type="submission" date="2020-11" db="EMBL/GenBank/DDBJ databases">
        <authorList>
            <consortium name="DOE Joint Genome Institute"/>
            <person name="Ahrendt S."/>
            <person name="Riley R."/>
            <person name="Andreopoulos W."/>
            <person name="Labutti K."/>
            <person name="Pangilinan J."/>
            <person name="Ruiz-Duenas F.J."/>
            <person name="Barrasa J.M."/>
            <person name="Sanchez-Garcia M."/>
            <person name="Camarero S."/>
            <person name="Miyauchi S."/>
            <person name="Serrano A."/>
            <person name="Linde D."/>
            <person name="Babiker R."/>
            <person name="Drula E."/>
            <person name="Ayuso-Fernandez I."/>
            <person name="Pacheco R."/>
            <person name="Padilla G."/>
            <person name="Ferreira P."/>
            <person name="Barriuso J."/>
            <person name="Kellner H."/>
            <person name="Castanera R."/>
            <person name="Alfaro M."/>
            <person name="Ramirez L."/>
            <person name="Pisabarro A.G."/>
            <person name="Kuo A."/>
            <person name="Tritt A."/>
            <person name="Lipzen A."/>
            <person name="He G."/>
            <person name="Yan M."/>
            <person name="Ng V."/>
            <person name="Cullen D."/>
            <person name="Martin F."/>
            <person name="Rosso M.-N."/>
            <person name="Henrissat B."/>
            <person name="Hibbett D."/>
            <person name="Martinez A.T."/>
            <person name="Grigoriev I.V."/>
        </authorList>
    </citation>
    <scope>NUCLEOTIDE SEQUENCE</scope>
    <source>
        <strain evidence="3">MF-IS2</strain>
    </source>
</reference>
<evidence type="ECO:0000313" key="3">
    <source>
        <dbReference type="EMBL" id="KAF9454665.1"/>
    </source>
</evidence>
<dbReference type="Pfam" id="PF02373">
    <property type="entry name" value="JmjC"/>
    <property type="match status" value="1"/>
</dbReference>
<feature type="region of interest" description="Disordered" evidence="1">
    <location>
        <begin position="727"/>
        <end position="769"/>
    </location>
</feature>
<feature type="domain" description="JmjC" evidence="2">
    <location>
        <begin position="127"/>
        <end position="296"/>
    </location>
</feature>
<dbReference type="Gene3D" id="2.60.120.650">
    <property type="entry name" value="Cupin"/>
    <property type="match status" value="1"/>
</dbReference>
<evidence type="ECO:0000259" key="2">
    <source>
        <dbReference type="PROSITE" id="PS51184"/>
    </source>
</evidence>
<feature type="region of interest" description="Disordered" evidence="1">
    <location>
        <begin position="365"/>
        <end position="387"/>
    </location>
</feature>
<dbReference type="EMBL" id="MU151053">
    <property type="protein sequence ID" value="KAF9454665.1"/>
    <property type="molecule type" value="Genomic_DNA"/>
</dbReference>
<organism evidence="3 4">
    <name type="scientific">Macrolepiota fuliginosa MF-IS2</name>
    <dbReference type="NCBI Taxonomy" id="1400762"/>
    <lineage>
        <taxon>Eukaryota</taxon>
        <taxon>Fungi</taxon>
        <taxon>Dikarya</taxon>
        <taxon>Basidiomycota</taxon>
        <taxon>Agaricomycotina</taxon>
        <taxon>Agaricomycetes</taxon>
        <taxon>Agaricomycetidae</taxon>
        <taxon>Agaricales</taxon>
        <taxon>Agaricineae</taxon>
        <taxon>Agaricaceae</taxon>
        <taxon>Macrolepiota</taxon>
    </lineage>
</organism>
<feature type="compositionally biased region" description="Basic and acidic residues" evidence="1">
    <location>
        <begin position="645"/>
        <end position="656"/>
    </location>
</feature>
<evidence type="ECO:0000313" key="4">
    <source>
        <dbReference type="Proteomes" id="UP000807342"/>
    </source>
</evidence>
<dbReference type="SMART" id="SM00558">
    <property type="entry name" value="JmjC"/>
    <property type="match status" value="1"/>
</dbReference>
<protein>
    <recommendedName>
        <fullName evidence="2">JmjC domain-containing protein</fullName>
    </recommendedName>
</protein>
<comment type="caution">
    <text evidence="3">The sequence shown here is derived from an EMBL/GenBank/DDBJ whole genome shotgun (WGS) entry which is preliminary data.</text>
</comment>
<keyword evidence="4" id="KW-1185">Reference proteome</keyword>
<feature type="compositionally biased region" description="Polar residues" evidence="1">
    <location>
        <begin position="657"/>
        <end position="667"/>
    </location>
</feature>
<dbReference type="PROSITE" id="PS51184">
    <property type="entry name" value="JMJC"/>
    <property type="match status" value="1"/>
</dbReference>
<accession>A0A9P5XPR4</accession>
<evidence type="ECO:0000256" key="1">
    <source>
        <dbReference type="SAM" id="MobiDB-lite"/>
    </source>
</evidence>
<dbReference type="SUPFAM" id="SSF51197">
    <property type="entry name" value="Clavaminate synthase-like"/>
    <property type="match status" value="1"/>
</dbReference>
<dbReference type="OrthoDB" id="298344at2759"/>